<gene>
    <name evidence="1" type="ORF">E2C01_066024</name>
</gene>
<accession>A0A5B7HSS3</accession>
<name>A0A5B7HSS3_PORTR</name>
<dbReference type="AlphaFoldDB" id="A0A5B7HSS3"/>
<comment type="caution">
    <text evidence="1">The sequence shown here is derived from an EMBL/GenBank/DDBJ whole genome shotgun (WGS) entry which is preliminary data.</text>
</comment>
<reference evidence="1 2" key="1">
    <citation type="submission" date="2019-05" db="EMBL/GenBank/DDBJ databases">
        <title>Another draft genome of Portunus trituberculatus and its Hox gene families provides insights of decapod evolution.</title>
        <authorList>
            <person name="Jeong J.-H."/>
            <person name="Song I."/>
            <person name="Kim S."/>
            <person name="Choi T."/>
            <person name="Kim D."/>
            <person name="Ryu S."/>
            <person name="Kim W."/>
        </authorList>
    </citation>
    <scope>NUCLEOTIDE SEQUENCE [LARGE SCALE GENOMIC DNA]</scope>
    <source>
        <tissue evidence="1">Muscle</tissue>
    </source>
</reference>
<evidence type="ECO:0000313" key="1">
    <source>
        <dbReference type="EMBL" id="MPC71738.1"/>
    </source>
</evidence>
<keyword evidence="2" id="KW-1185">Reference proteome</keyword>
<evidence type="ECO:0000313" key="2">
    <source>
        <dbReference type="Proteomes" id="UP000324222"/>
    </source>
</evidence>
<dbReference type="Proteomes" id="UP000324222">
    <property type="component" value="Unassembled WGS sequence"/>
</dbReference>
<dbReference type="EMBL" id="VSRR010033488">
    <property type="protein sequence ID" value="MPC71738.1"/>
    <property type="molecule type" value="Genomic_DNA"/>
</dbReference>
<proteinExistence type="predicted"/>
<sequence length="45" mass="5083">MLRMRVTVILYYSTYVLYGNCGIVIRGQAGQMPWVAHFSVGSTSR</sequence>
<organism evidence="1 2">
    <name type="scientific">Portunus trituberculatus</name>
    <name type="common">Swimming crab</name>
    <name type="synonym">Neptunus trituberculatus</name>
    <dbReference type="NCBI Taxonomy" id="210409"/>
    <lineage>
        <taxon>Eukaryota</taxon>
        <taxon>Metazoa</taxon>
        <taxon>Ecdysozoa</taxon>
        <taxon>Arthropoda</taxon>
        <taxon>Crustacea</taxon>
        <taxon>Multicrustacea</taxon>
        <taxon>Malacostraca</taxon>
        <taxon>Eumalacostraca</taxon>
        <taxon>Eucarida</taxon>
        <taxon>Decapoda</taxon>
        <taxon>Pleocyemata</taxon>
        <taxon>Brachyura</taxon>
        <taxon>Eubrachyura</taxon>
        <taxon>Portunoidea</taxon>
        <taxon>Portunidae</taxon>
        <taxon>Portuninae</taxon>
        <taxon>Portunus</taxon>
    </lineage>
</organism>
<protein>
    <submittedName>
        <fullName evidence="1">Uncharacterized protein</fullName>
    </submittedName>
</protein>